<protein>
    <submittedName>
        <fullName evidence="1">Uncharacterized protein</fullName>
    </submittedName>
</protein>
<reference evidence="1" key="1">
    <citation type="journal article" date="2015" name="Nature">
        <title>Complex archaea that bridge the gap between prokaryotes and eukaryotes.</title>
        <authorList>
            <person name="Spang A."/>
            <person name="Saw J.H."/>
            <person name="Jorgensen S.L."/>
            <person name="Zaremba-Niedzwiedzka K."/>
            <person name="Martijn J."/>
            <person name="Lind A.E."/>
            <person name="van Eijk R."/>
            <person name="Schleper C."/>
            <person name="Guy L."/>
            <person name="Ettema T.J."/>
        </authorList>
    </citation>
    <scope>NUCLEOTIDE SEQUENCE</scope>
</reference>
<gene>
    <name evidence="1" type="ORF">LCGC14_3133280</name>
</gene>
<accession>A0A0F8VZ18</accession>
<dbReference type="AlphaFoldDB" id="A0A0F8VZ18"/>
<comment type="caution">
    <text evidence="1">The sequence shown here is derived from an EMBL/GenBank/DDBJ whole genome shotgun (WGS) entry which is preliminary data.</text>
</comment>
<evidence type="ECO:0000313" key="1">
    <source>
        <dbReference type="EMBL" id="KKK49613.1"/>
    </source>
</evidence>
<dbReference type="EMBL" id="LAZR01068450">
    <property type="protein sequence ID" value="KKK49613.1"/>
    <property type="molecule type" value="Genomic_DNA"/>
</dbReference>
<organism evidence="1">
    <name type="scientific">marine sediment metagenome</name>
    <dbReference type="NCBI Taxonomy" id="412755"/>
    <lineage>
        <taxon>unclassified sequences</taxon>
        <taxon>metagenomes</taxon>
        <taxon>ecological metagenomes</taxon>
    </lineage>
</organism>
<sequence>EMALVWFLETNVKLGDQPWLFSFRNICEQLDLDADIVLQGLLRARNTSIQD</sequence>
<name>A0A0F8VZ18_9ZZZZ</name>
<proteinExistence type="predicted"/>
<feature type="non-terminal residue" evidence="1">
    <location>
        <position position="1"/>
    </location>
</feature>